<dbReference type="Gene3D" id="3.30.160.60">
    <property type="entry name" value="Classic Zinc Finger"/>
    <property type="match status" value="2"/>
</dbReference>
<keyword evidence="3" id="KW-0677">Repeat</keyword>
<dbReference type="PANTHER" id="PTHR16515">
    <property type="entry name" value="PR DOMAIN ZINC FINGER PROTEIN"/>
    <property type="match status" value="1"/>
</dbReference>
<dbReference type="GO" id="GO:0010468">
    <property type="term" value="P:regulation of gene expression"/>
    <property type="evidence" value="ECO:0007669"/>
    <property type="project" value="TreeGrafter"/>
</dbReference>
<dbReference type="InterPro" id="IPR036236">
    <property type="entry name" value="Znf_C2H2_sf"/>
</dbReference>
<dbReference type="PANTHER" id="PTHR16515:SF49">
    <property type="entry name" value="GASTRULA ZINC FINGER PROTEIN XLCGF49.1-LIKE-RELATED"/>
    <property type="match status" value="1"/>
</dbReference>
<evidence type="ECO:0000256" key="5">
    <source>
        <dbReference type="ARBA" id="ARBA00022833"/>
    </source>
</evidence>
<feature type="domain" description="C2H2-type" evidence="9">
    <location>
        <begin position="55"/>
        <end position="82"/>
    </location>
</feature>
<organism evidence="10 11">
    <name type="scientific">Haemaphysalis longicornis</name>
    <name type="common">Bush tick</name>
    <dbReference type="NCBI Taxonomy" id="44386"/>
    <lineage>
        <taxon>Eukaryota</taxon>
        <taxon>Metazoa</taxon>
        <taxon>Ecdysozoa</taxon>
        <taxon>Arthropoda</taxon>
        <taxon>Chelicerata</taxon>
        <taxon>Arachnida</taxon>
        <taxon>Acari</taxon>
        <taxon>Parasitiformes</taxon>
        <taxon>Ixodida</taxon>
        <taxon>Ixodoidea</taxon>
        <taxon>Ixodidae</taxon>
        <taxon>Haemaphysalinae</taxon>
        <taxon>Haemaphysalis</taxon>
    </lineage>
</organism>
<dbReference type="AlphaFoldDB" id="A0A9J6GA10"/>
<comment type="caution">
    <text evidence="10">The sequence shown here is derived from an EMBL/GenBank/DDBJ whole genome shotgun (WGS) entry which is preliminary data.</text>
</comment>
<dbReference type="GO" id="GO:0005634">
    <property type="term" value="C:nucleus"/>
    <property type="evidence" value="ECO:0007669"/>
    <property type="project" value="UniProtKB-SubCell"/>
</dbReference>
<dbReference type="InterPro" id="IPR013087">
    <property type="entry name" value="Znf_C2H2_type"/>
</dbReference>
<name>A0A9J6GA10_HAELO</name>
<feature type="compositionally biased region" description="Basic residues" evidence="8">
    <location>
        <begin position="101"/>
        <end position="118"/>
    </location>
</feature>
<gene>
    <name evidence="10" type="ORF">HPB48_011824</name>
</gene>
<protein>
    <recommendedName>
        <fullName evidence="9">C2H2-type domain-containing protein</fullName>
    </recommendedName>
</protein>
<dbReference type="FunFam" id="3.30.160.60:FF:000202">
    <property type="entry name" value="Zinc finger protein 574"/>
    <property type="match status" value="1"/>
</dbReference>
<dbReference type="GO" id="GO:0008270">
    <property type="term" value="F:zinc ion binding"/>
    <property type="evidence" value="ECO:0007669"/>
    <property type="project" value="UniProtKB-KW"/>
</dbReference>
<proteinExistence type="predicted"/>
<evidence type="ECO:0000313" key="11">
    <source>
        <dbReference type="Proteomes" id="UP000821853"/>
    </source>
</evidence>
<evidence type="ECO:0000313" key="10">
    <source>
        <dbReference type="EMBL" id="KAH9371679.1"/>
    </source>
</evidence>
<dbReference type="FunFam" id="3.30.160.60:FF:000145">
    <property type="entry name" value="Zinc finger protein 574"/>
    <property type="match status" value="1"/>
</dbReference>
<sequence>MGDLAGPSGGSLYPLIVPPNCTESLIGGTHDPQFATGNAVATTAAPQTLNRRRRSVCPYCGNAFRRRKALVAHMRLHTGERPFKCDLCAKAYTTRAALRTHERRKHSNPTALKTRRPPKTGDMQEGSGKARPGMEKKNRCDSCSKLFKDSTTVKVRLDFILR</sequence>
<dbReference type="PROSITE" id="PS50157">
    <property type="entry name" value="ZINC_FINGER_C2H2_2"/>
    <property type="match status" value="2"/>
</dbReference>
<evidence type="ECO:0000259" key="9">
    <source>
        <dbReference type="PROSITE" id="PS50157"/>
    </source>
</evidence>
<feature type="region of interest" description="Disordered" evidence="8">
    <location>
        <begin position="99"/>
        <end position="137"/>
    </location>
</feature>
<dbReference type="GO" id="GO:0032502">
    <property type="term" value="P:developmental process"/>
    <property type="evidence" value="ECO:0007669"/>
    <property type="project" value="UniProtKB-ARBA"/>
</dbReference>
<dbReference type="InterPro" id="IPR050331">
    <property type="entry name" value="Zinc_finger"/>
</dbReference>
<keyword evidence="11" id="KW-1185">Reference proteome</keyword>
<keyword evidence="5" id="KW-0862">Zinc</keyword>
<dbReference type="Pfam" id="PF13894">
    <property type="entry name" value="zf-C2H2_4"/>
    <property type="match status" value="1"/>
</dbReference>
<evidence type="ECO:0000256" key="7">
    <source>
        <dbReference type="PROSITE-ProRule" id="PRU00042"/>
    </source>
</evidence>
<comment type="subcellular location">
    <subcellularLocation>
        <location evidence="1">Nucleus</location>
    </subcellularLocation>
</comment>
<feature type="domain" description="C2H2-type" evidence="9">
    <location>
        <begin position="83"/>
        <end position="111"/>
    </location>
</feature>
<dbReference type="Pfam" id="PF00096">
    <property type="entry name" value="zf-C2H2"/>
    <property type="match status" value="1"/>
</dbReference>
<accession>A0A9J6GA10</accession>
<evidence type="ECO:0000256" key="2">
    <source>
        <dbReference type="ARBA" id="ARBA00022723"/>
    </source>
</evidence>
<evidence type="ECO:0000256" key="6">
    <source>
        <dbReference type="ARBA" id="ARBA00023242"/>
    </source>
</evidence>
<dbReference type="Proteomes" id="UP000821853">
    <property type="component" value="Chromosome 3"/>
</dbReference>
<keyword evidence="4 7" id="KW-0863">Zinc-finger</keyword>
<dbReference type="OrthoDB" id="6500421at2759"/>
<dbReference type="SUPFAM" id="SSF57667">
    <property type="entry name" value="beta-beta-alpha zinc fingers"/>
    <property type="match status" value="1"/>
</dbReference>
<evidence type="ECO:0000256" key="1">
    <source>
        <dbReference type="ARBA" id="ARBA00004123"/>
    </source>
</evidence>
<dbReference type="PROSITE" id="PS00028">
    <property type="entry name" value="ZINC_FINGER_C2H2_1"/>
    <property type="match status" value="2"/>
</dbReference>
<dbReference type="VEuPathDB" id="VectorBase:HLOH_061910"/>
<dbReference type="SMART" id="SM00355">
    <property type="entry name" value="ZnF_C2H2"/>
    <property type="match status" value="2"/>
</dbReference>
<keyword evidence="6" id="KW-0539">Nucleus</keyword>
<dbReference type="EMBL" id="JABSTR010000005">
    <property type="protein sequence ID" value="KAH9371679.1"/>
    <property type="molecule type" value="Genomic_DNA"/>
</dbReference>
<evidence type="ECO:0000256" key="8">
    <source>
        <dbReference type="SAM" id="MobiDB-lite"/>
    </source>
</evidence>
<evidence type="ECO:0000256" key="4">
    <source>
        <dbReference type="ARBA" id="ARBA00022771"/>
    </source>
</evidence>
<evidence type="ECO:0000256" key="3">
    <source>
        <dbReference type="ARBA" id="ARBA00022737"/>
    </source>
</evidence>
<keyword evidence="2" id="KW-0479">Metal-binding</keyword>
<reference evidence="10 11" key="1">
    <citation type="journal article" date="2020" name="Cell">
        <title>Large-Scale Comparative Analyses of Tick Genomes Elucidate Their Genetic Diversity and Vector Capacities.</title>
        <authorList>
            <consortium name="Tick Genome and Microbiome Consortium (TIGMIC)"/>
            <person name="Jia N."/>
            <person name="Wang J."/>
            <person name="Shi W."/>
            <person name="Du L."/>
            <person name="Sun Y."/>
            <person name="Zhan W."/>
            <person name="Jiang J.F."/>
            <person name="Wang Q."/>
            <person name="Zhang B."/>
            <person name="Ji P."/>
            <person name="Bell-Sakyi L."/>
            <person name="Cui X.M."/>
            <person name="Yuan T.T."/>
            <person name="Jiang B.G."/>
            <person name="Yang W.F."/>
            <person name="Lam T.T."/>
            <person name="Chang Q.C."/>
            <person name="Ding S.J."/>
            <person name="Wang X.J."/>
            <person name="Zhu J.G."/>
            <person name="Ruan X.D."/>
            <person name="Zhao L."/>
            <person name="Wei J.T."/>
            <person name="Ye R.Z."/>
            <person name="Que T.C."/>
            <person name="Du C.H."/>
            <person name="Zhou Y.H."/>
            <person name="Cheng J.X."/>
            <person name="Dai P.F."/>
            <person name="Guo W.B."/>
            <person name="Han X.H."/>
            <person name="Huang E.J."/>
            <person name="Li L.F."/>
            <person name="Wei W."/>
            <person name="Gao Y.C."/>
            <person name="Liu J.Z."/>
            <person name="Shao H.Z."/>
            <person name="Wang X."/>
            <person name="Wang C.C."/>
            <person name="Yang T.C."/>
            <person name="Huo Q.B."/>
            <person name="Li W."/>
            <person name="Chen H.Y."/>
            <person name="Chen S.E."/>
            <person name="Zhou L.G."/>
            <person name="Ni X.B."/>
            <person name="Tian J.H."/>
            <person name="Sheng Y."/>
            <person name="Liu T."/>
            <person name="Pan Y.S."/>
            <person name="Xia L.Y."/>
            <person name="Li J."/>
            <person name="Zhao F."/>
            <person name="Cao W.C."/>
        </authorList>
    </citation>
    <scope>NUCLEOTIDE SEQUENCE [LARGE SCALE GENOMIC DNA]</scope>
    <source>
        <strain evidence="10">HaeL-2018</strain>
    </source>
</reference>